<dbReference type="GO" id="GO:0032957">
    <property type="term" value="P:inositol trisphosphate metabolic process"/>
    <property type="evidence" value="ECO:0007669"/>
    <property type="project" value="InterPro"/>
</dbReference>
<dbReference type="GO" id="GO:0005524">
    <property type="term" value="F:ATP binding"/>
    <property type="evidence" value="ECO:0007669"/>
    <property type="project" value="UniProtKB-KW"/>
</dbReference>
<feature type="region of interest" description="Disordered" evidence="10">
    <location>
        <begin position="132"/>
        <end position="202"/>
    </location>
</feature>
<reference evidence="13" key="1">
    <citation type="journal article" date="2021" name="Proc. Natl. Acad. Sci. U.S.A.">
        <title>Three genomes in the algal genus Volvox reveal the fate of a haploid sex-determining region after a transition to homothallism.</title>
        <authorList>
            <person name="Yamamoto K."/>
            <person name="Hamaji T."/>
            <person name="Kawai-Toyooka H."/>
            <person name="Matsuzaki R."/>
            <person name="Takahashi F."/>
            <person name="Nishimura Y."/>
            <person name="Kawachi M."/>
            <person name="Noguchi H."/>
            <person name="Minakuchi Y."/>
            <person name="Umen J.G."/>
            <person name="Toyoda A."/>
            <person name="Nozaki H."/>
        </authorList>
    </citation>
    <scope>NUCLEOTIDE SEQUENCE</scope>
    <source>
        <strain evidence="13">NIES-3780</strain>
    </source>
</reference>
<evidence type="ECO:0000313" key="13">
    <source>
        <dbReference type="EMBL" id="GIL57495.1"/>
    </source>
</evidence>
<dbReference type="GO" id="GO:0052725">
    <property type="term" value="F:inositol-1,3,4-trisphosphate 6-kinase activity"/>
    <property type="evidence" value="ECO:0007669"/>
    <property type="project" value="InterPro"/>
</dbReference>
<evidence type="ECO:0000256" key="7">
    <source>
        <dbReference type="ARBA" id="ARBA00022777"/>
    </source>
</evidence>
<feature type="compositionally biased region" description="Polar residues" evidence="10">
    <location>
        <begin position="138"/>
        <end position="154"/>
    </location>
</feature>
<dbReference type="AlphaFoldDB" id="A0A8J4F1V3"/>
<keyword evidence="9" id="KW-0460">Magnesium</keyword>
<keyword evidence="8" id="KW-0067">ATP-binding</keyword>
<dbReference type="Proteomes" id="UP000747399">
    <property type="component" value="Unassembled WGS sequence"/>
</dbReference>
<evidence type="ECO:0000313" key="14">
    <source>
        <dbReference type="Proteomes" id="UP000747399"/>
    </source>
</evidence>
<feature type="domain" description="Inositol-tetrakisphosphate 1-kinase N-terminal" evidence="12">
    <location>
        <begin position="73"/>
        <end position="110"/>
    </location>
</feature>
<keyword evidence="7" id="KW-0418">Kinase</keyword>
<dbReference type="GO" id="GO:0005737">
    <property type="term" value="C:cytoplasm"/>
    <property type="evidence" value="ECO:0007669"/>
    <property type="project" value="TreeGrafter"/>
</dbReference>
<feature type="region of interest" description="Disordered" evidence="10">
    <location>
        <begin position="514"/>
        <end position="535"/>
    </location>
</feature>
<comment type="caution">
    <text evidence="13">The sequence shown here is derived from an EMBL/GenBank/DDBJ whole genome shotgun (WGS) entry which is preliminary data.</text>
</comment>
<dbReference type="Pfam" id="PF05770">
    <property type="entry name" value="Ins134_P3_kin"/>
    <property type="match status" value="1"/>
</dbReference>
<evidence type="ECO:0000256" key="9">
    <source>
        <dbReference type="ARBA" id="ARBA00022842"/>
    </source>
</evidence>
<feature type="region of interest" description="Disordered" evidence="10">
    <location>
        <begin position="374"/>
        <end position="395"/>
    </location>
</feature>
<accession>A0A8J4F1V3</accession>
<dbReference type="PANTHER" id="PTHR14217">
    <property type="entry name" value="INOSITOL-TETRAKISPHOSPHATE 1-KINASE"/>
    <property type="match status" value="1"/>
</dbReference>
<dbReference type="Gene3D" id="3.40.50.11370">
    <property type="match status" value="1"/>
</dbReference>
<keyword evidence="6" id="KW-0547">Nucleotide-binding</keyword>
<feature type="compositionally biased region" description="Low complexity" evidence="10">
    <location>
        <begin position="374"/>
        <end position="387"/>
    </location>
</feature>
<comment type="similarity">
    <text evidence="2">Belongs to the ITPK1 family.</text>
</comment>
<evidence type="ECO:0000256" key="5">
    <source>
        <dbReference type="ARBA" id="ARBA00022723"/>
    </source>
</evidence>
<keyword evidence="4" id="KW-0808">Transferase</keyword>
<feature type="domain" description="Inositol 1,3,4-trisphosphate 5/6-kinase ATP-grasp" evidence="11">
    <location>
        <begin position="332"/>
        <end position="403"/>
    </location>
</feature>
<evidence type="ECO:0000259" key="11">
    <source>
        <dbReference type="Pfam" id="PF05770"/>
    </source>
</evidence>
<comment type="cofactor">
    <cofactor evidence="1">
        <name>Mg(2+)</name>
        <dbReference type="ChEBI" id="CHEBI:18420"/>
    </cofactor>
</comment>
<feature type="compositionally biased region" description="Low complexity" evidence="10">
    <location>
        <begin position="423"/>
        <end position="433"/>
    </location>
</feature>
<evidence type="ECO:0000256" key="10">
    <source>
        <dbReference type="SAM" id="MobiDB-lite"/>
    </source>
</evidence>
<evidence type="ECO:0000256" key="2">
    <source>
        <dbReference type="ARBA" id="ARBA00009601"/>
    </source>
</evidence>
<feature type="region of interest" description="Disordered" evidence="10">
    <location>
        <begin position="301"/>
        <end position="326"/>
    </location>
</feature>
<organism evidence="13 14">
    <name type="scientific">Volvox africanus</name>
    <dbReference type="NCBI Taxonomy" id="51714"/>
    <lineage>
        <taxon>Eukaryota</taxon>
        <taxon>Viridiplantae</taxon>
        <taxon>Chlorophyta</taxon>
        <taxon>core chlorophytes</taxon>
        <taxon>Chlorophyceae</taxon>
        <taxon>CS clade</taxon>
        <taxon>Chlamydomonadales</taxon>
        <taxon>Volvocaceae</taxon>
        <taxon>Volvox</taxon>
    </lineage>
</organism>
<sequence>MVLQQQESSAVRTVGLAFLPKKLPRVLTLEMRDLAVAAGLQLVALEPHRPVHEQQAALPGPAGCCPDGATGPTFDIILHKLHADPVWEAHLEQYVASHPGVRVLDSPNAIHNTEDRAVMLAAIPPAGLLLRLPGPTPHVQQNLNPDLDPSSGSGSRPEPVAGDALNEERKRQPEDAPMWTTATPDTAAAAPPDGSGGCGGRLVSVRRPMQVVVRSRRALHALATRDGGLRPTGLRPPLILKTQRADAAGGSGHGLAVALTWSDLIQKGEALQGAASATAAATNASAGAIASGVGACGGGSGNSNGGRASDVRDNNDGDDGDGEGDYEGGWVPLVIQQYVPHEEALYKVYVLGRYVRVERRDSLTLQQLSALQTPQPLPPAAANQSAAETLSQQQQLDADPDYFAHAATATATVQLLQNLSAQPQPQLPLSPQQRHAANGGSRSTVESREGGWEADGGSGLGKAAAASDGTGCLDISLLEVVARELSRRMGLTLFNFDVVVPVSGLPELSVVGEAAEPARERGEVSSGGPLGSLGNDDGDAGYRIGDDACVMYVVDVNYFPGYDKLPGWEAHMVAHLRAVADGLAAGS</sequence>
<evidence type="ECO:0000256" key="3">
    <source>
        <dbReference type="ARBA" id="ARBA00011245"/>
    </source>
</evidence>
<proteinExistence type="inferred from homology"/>
<feature type="compositionally biased region" description="Low complexity" evidence="10">
    <location>
        <begin position="175"/>
        <end position="193"/>
    </location>
</feature>
<feature type="region of interest" description="Disordered" evidence="10">
    <location>
        <begin position="423"/>
        <end position="463"/>
    </location>
</feature>
<dbReference type="GO" id="GO:0052726">
    <property type="term" value="F:inositol-1,3,4-trisphosphate 5-kinase activity"/>
    <property type="evidence" value="ECO:0007669"/>
    <property type="project" value="InterPro"/>
</dbReference>
<dbReference type="EMBL" id="BNCO01000028">
    <property type="protein sequence ID" value="GIL57495.1"/>
    <property type="molecule type" value="Genomic_DNA"/>
</dbReference>
<name>A0A8J4F1V3_9CHLO</name>
<evidence type="ECO:0000256" key="4">
    <source>
        <dbReference type="ARBA" id="ARBA00022679"/>
    </source>
</evidence>
<evidence type="ECO:0000256" key="8">
    <source>
        <dbReference type="ARBA" id="ARBA00022840"/>
    </source>
</evidence>
<dbReference type="PANTHER" id="PTHR14217:SF39">
    <property type="entry name" value="INOSITOL-TETRAKISPHOSPHATE 1-KINASE 3"/>
    <property type="match status" value="1"/>
</dbReference>
<comment type="subunit">
    <text evidence="3">Monomer.</text>
</comment>
<keyword evidence="14" id="KW-1185">Reference proteome</keyword>
<evidence type="ECO:0000259" key="12">
    <source>
        <dbReference type="Pfam" id="PF17927"/>
    </source>
</evidence>
<dbReference type="InterPro" id="IPR041429">
    <property type="entry name" value="ITPK1_N"/>
</dbReference>
<feature type="compositionally biased region" description="Acidic residues" evidence="10">
    <location>
        <begin position="316"/>
        <end position="326"/>
    </location>
</feature>
<dbReference type="GO" id="GO:0000287">
    <property type="term" value="F:magnesium ion binding"/>
    <property type="evidence" value="ECO:0007669"/>
    <property type="project" value="InterPro"/>
</dbReference>
<gene>
    <name evidence="13" type="ORF">Vafri_12721</name>
</gene>
<evidence type="ECO:0000256" key="6">
    <source>
        <dbReference type="ARBA" id="ARBA00022741"/>
    </source>
</evidence>
<dbReference type="InterPro" id="IPR008656">
    <property type="entry name" value="Inositol_tetrakis-P_1-kinase"/>
</dbReference>
<dbReference type="InterPro" id="IPR040464">
    <property type="entry name" value="InsP(3)kin_ATP-grasp"/>
</dbReference>
<protein>
    <submittedName>
        <fullName evidence="13">Uncharacterized protein</fullName>
    </submittedName>
</protein>
<keyword evidence="5" id="KW-0479">Metal-binding</keyword>
<dbReference type="GO" id="GO:0047325">
    <property type="term" value="F:inositol-3,4,5,6-tetrakisphosphate 1-kinase activity"/>
    <property type="evidence" value="ECO:0007669"/>
    <property type="project" value="InterPro"/>
</dbReference>
<dbReference type="Gene3D" id="3.30.470.20">
    <property type="entry name" value="ATP-grasp fold, B domain"/>
    <property type="match status" value="1"/>
</dbReference>
<dbReference type="Pfam" id="PF17927">
    <property type="entry name" value="Ins134_P3_kin_N"/>
    <property type="match status" value="1"/>
</dbReference>
<evidence type="ECO:0000256" key="1">
    <source>
        <dbReference type="ARBA" id="ARBA00001946"/>
    </source>
</evidence>